<accession>A0AC35EW84</accession>
<organism evidence="1 2">
    <name type="scientific">Panagrolaimus sp. PS1159</name>
    <dbReference type="NCBI Taxonomy" id="55785"/>
    <lineage>
        <taxon>Eukaryota</taxon>
        <taxon>Metazoa</taxon>
        <taxon>Ecdysozoa</taxon>
        <taxon>Nematoda</taxon>
        <taxon>Chromadorea</taxon>
        <taxon>Rhabditida</taxon>
        <taxon>Tylenchina</taxon>
        <taxon>Panagrolaimomorpha</taxon>
        <taxon>Panagrolaimoidea</taxon>
        <taxon>Panagrolaimidae</taxon>
        <taxon>Panagrolaimus</taxon>
    </lineage>
</organism>
<evidence type="ECO:0000313" key="1">
    <source>
        <dbReference type="Proteomes" id="UP000887580"/>
    </source>
</evidence>
<evidence type="ECO:0000313" key="2">
    <source>
        <dbReference type="WBParaSite" id="PS1159_v2.g11346.t1"/>
    </source>
</evidence>
<proteinExistence type="predicted"/>
<name>A0AC35EW84_9BILA</name>
<dbReference type="WBParaSite" id="PS1159_v2.g11346.t1">
    <property type="protein sequence ID" value="PS1159_v2.g11346.t1"/>
    <property type="gene ID" value="PS1159_v2.g11346"/>
</dbReference>
<sequence length="241" mass="27216">MKLNGHLVSIHDGFTNAFIDQTATKNIKTTDFWIGATKSNSNQTWQWTDGSNLDFIDWKNEQSNNSNGKNCAAFAISDGYWSAQDCSNKKPFACANFDTTGQTPTPPSPCENGWKYFGPAKACYLLFNQTEVETEQPAEDICVKNSAHLASLHSHEEAMFLLNFEDQLGYALWIGLVTNDKGMTWKWTDGSPTDYMPWRSGFPYPYFDYDTCGLLMTDNGNPVYENLECSFSQPFMCKKVL</sequence>
<reference evidence="2" key="1">
    <citation type="submission" date="2022-11" db="UniProtKB">
        <authorList>
            <consortium name="WormBaseParasite"/>
        </authorList>
    </citation>
    <scope>IDENTIFICATION</scope>
</reference>
<protein>
    <submittedName>
        <fullName evidence="2">C-type lectin domain-containing protein</fullName>
    </submittedName>
</protein>
<dbReference type="Proteomes" id="UP000887580">
    <property type="component" value="Unplaced"/>
</dbReference>